<comment type="subcellular location">
    <subcellularLocation>
        <location evidence="1 5">Secreted</location>
    </subcellularLocation>
</comment>
<evidence type="ECO:0000313" key="7">
    <source>
        <dbReference type="Proteomes" id="UP001165083"/>
    </source>
</evidence>
<protein>
    <recommendedName>
        <fullName evidence="5">RxLR effector protein</fullName>
    </recommendedName>
</protein>
<name>A0A9W6TMC9_9STRA</name>
<dbReference type="EMBL" id="BSXW01000244">
    <property type="protein sequence ID" value="GMF16178.1"/>
    <property type="molecule type" value="Genomic_DNA"/>
</dbReference>
<reference evidence="6" key="1">
    <citation type="submission" date="2023-04" db="EMBL/GenBank/DDBJ databases">
        <title>Phytophthora lilii NBRC 32176.</title>
        <authorList>
            <person name="Ichikawa N."/>
            <person name="Sato H."/>
            <person name="Tonouchi N."/>
        </authorList>
    </citation>
    <scope>NUCLEOTIDE SEQUENCE</scope>
    <source>
        <strain evidence="6">NBRC 32176</strain>
    </source>
</reference>
<evidence type="ECO:0000256" key="3">
    <source>
        <dbReference type="ARBA" id="ARBA00022525"/>
    </source>
</evidence>
<keyword evidence="7" id="KW-1185">Reference proteome</keyword>
<keyword evidence="4" id="KW-0732">Signal</keyword>
<proteinExistence type="inferred from homology"/>
<dbReference type="Pfam" id="PF16810">
    <property type="entry name" value="RXLR"/>
    <property type="match status" value="1"/>
</dbReference>
<evidence type="ECO:0000256" key="5">
    <source>
        <dbReference type="RuleBase" id="RU367124"/>
    </source>
</evidence>
<dbReference type="AlphaFoldDB" id="A0A9W6TMC9"/>
<sequence>MAVYDRLNVLALKLKATSTMRLNDIVLLTAMTFLATIDHAASKATASIPSTLASPGAVDIATSMFLRVVDKDNNEERGISLGGLEWAKNLVKSSSQKFNPLKPSAQKIDLQKYADDMFQLLELKGRKGHLFGVPEMKMWVATVNKNKPEQTITAILTTLTKTLTRTAVYSIG</sequence>
<comment type="domain">
    <text evidence="5">The RxLR-dEER motif acts to carry the protein into the host cell cytoplasm through binding to cell surface phosphatidylinositol-3-phosphate.</text>
</comment>
<keyword evidence="3 5" id="KW-0964">Secreted</keyword>
<evidence type="ECO:0000256" key="4">
    <source>
        <dbReference type="ARBA" id="ARBA00022729"/>
    </source>
</evidence>
<evidence type="ECO:0000313" key="6">
    <source>
        <dbReference type="EMBL" id="GMF16178.1"/>
    </source>
</evidence>
<accession>A0A9W6TMC9</accession>
<dbReference type="Proteomes" id="UP001165083">
    <property type="component" value="Unassembled WGS sequence"/>
</dbReference>
<evidence type="ECO:0000256" key="2">
    <source>
        <dbReference type="ARBA" id="ARBA00010400"/>
    </source>
</evidence>
<organism evidence="6 7">
    <name type="scientific">Phytophthora lilii</name>
    <dbReference type="NCBI Taxonomy" id="2077276"/>
    <lineage>
        <taxon>Eukaryota</taxon>
        <taxon>Sar</taxon>
        <taxon>Stramenopiles</taxon>
        <taxon>Oomycota</taxon>
        <taxon>Peronosporomycetes</taxon>
        <taxon>Peronosporales</taxon>
        <taxon>Peronosporaceae</taxon>
        <taxon>Phytophthora</taxon>
    </lineage>
</organism>
<comment type="caution">
    <text evidence="6">The sequence shown here is derived from an EMBL/GenBank/DDBJ whole genome shotgun (WGS) entry which is preliminary data.</text>
</comment>
<evidence type="ECO:0000256" key="1">
    <source>
        <dbReference type="ARBA" id="ARBA00004613"/>
    </source>
</evidence>
<dbReference type="InterPro" id="IPR031825">
    <property type="entry name" value="RXLR"/>
</dbReference>
<comment type="function">
    <text evidence="5">Effector that suppresses plant defense responses during pathogen infection.</text>
</comment>
<comment type="similarity">
    <text evidence="2 5">Belongs to the RxLR effector family.</text>
</comment>
<gene>
    <name evidence="6" type="ORF">Plil01_000571400</name>
</gene>